<protein>
    <submittedName>
        <fullName evidence="3">Rap-GAP domain-containing protein</fullName>
    </submittedName>
</protein>
<name>A0A0M3HHS3_ASCLU</name>
<reference evidence="3" key="1">
    <citation type="submission" date="2017-02" db="UniProtKB">
        <authorList>
            <consortium name="WormBaseParasite"/>
        </authorList>
    </citation>
    <scope>IDENTIFICATION</scope>
</reference>
<dbReference type="WBParaSite" id="ALUE_0000106801-mRNA-1">
    <property type="protein sequence ID" value="ALUE_0000106801-mRNA-1"/>
    <property type="gene ID" value="ALUE_0000106801"/>
</dbReference>
<feature type="region of interest" description="Disordered" evidence="1">
    <location>
        <begin position="1"/>
        <end position="21"/>
    </location>
</feature>
<dbReference type="Proteomes" id="UP000036681">
    <property type="component" value="Unplaced"/>
</dbReference>
<proteinExistence type="predicted"/>
<dbReference type="AlphaFoldDB" id="A0A0M3HHS3"/>
<keyword evidence="2" id="KW-1185">Reference proteome</keyword>
<evidence type="ECO:0000313" key="3">
    <source>
        <dbReference type="WBParaSite" id="ALUE_0000106801-mRNA-1"/>
    </source>
</evidence>
<sequence length="98" mass="11368">RPFTGSLEDRRRNSSIDDESRQHITKRQTLFGVFGLRNKSQASQRFKVDSFCLFGVIDSPDQELPEGHSDYMDPFVGNIRETHSKYQEDPDRVAVYNT</sequence>
<evidence type="ECO:0000313" key="2">
    <source>
        <dbReference type="Proteomes" id="UP000036681"/>
    </source>
</evidence>
<accession>A0A0M3HHS3</accession>
<organism evidence="2 3">
    <name type="scientific">Ascaris lumbricoides</name>
    <name type="common">Giant roundworm</name>
    <dbReference type="NCBI Taxonomy" id="6252"/>
    <lineage>
        <taxon>Eukaryota</taxon>
        <taxon>Metazoa</taxon>
        <taxon>Ecdysozoa</taxon>
        <taxon>Nematoda</taxon>
        <taxon>Chromadorea</taxon>
        <taxon>Rhabditida</taxon>
        <taxon>Spirurina</taxon>
        <taxon>Ascaridomorpha</taxon>
        <taxon>Ascaridoidea</taxon>
        <taxon>Ascarididae</taxon>
        <taxon>Ascaris</taxon>
    </lineage>
</organism>
<evidence type="ECO:0000256" key="1">
    <source>
        <dbReference type="SAM" id="MobiDB-lite"/>
    </source>
</evidence>
<feature type="compositionally biased region" description="Basic and acidic residues" evidence="1">
    <location>
        <begin position="7"/>
        <end position="21"/>
    </location>
</feature>